<gene>
    <name evidence="4" type="ORF">N0V89_004634</name>
</gene>
<dbReference type="InterPro" id="IPR036291">
    <property type="entry name" value="NAD(P)-bd_dom_sf"/>
</dbReference>
<dbReference type="SUPFAM" id="SSF51735">
    <property type="entry name" value="NAD(P)-binding Rossmann-fold domains"/>
    <property type="match status" value="1"/>
</dbReference>
<dbReference type="RefSeq" id="XP_056073725.1">
    <property type="nucleotide sequence ID" value="XM_056213417.1"/>
</dbReference>
<evidence type="ECO:0000313" key="5">
    <source>
        <dbReference type="Proteomes" id="UP001140513"/>
    </source>
</evidence>
<evidence type="ECO:0000313" key="4">
    <source>
        <dbReference type="EMBL" id="KAJ4356599.1"/>
    </source>
</evidence>
<evidence type="ECO:0000256" key="1">
    <source>
        <dbReference type="ARBA" id="ARBA00006328"/>
    </source>
</evidence>
<feature type="domain" description="NmrA-like" evidence="3">
    <location>
        <begin position="3"/>
        <end position="174"/>
    </location>
</feature>
<dbReference type="OrthoDB" id="300709at2759"/>
<reference evidence="4" key="1">
    <citation type="submission" date="2022-10" db="EMBL/GenBank/DDBJ databases">
        <title>Tapping the CABI collections for fungal endophytes: first genome assemblies for Collariella, Neodidymelliopsis, Ascochyta clinopodiicola, Didymella pomorum, Didymosphaeria variabile, Neocosmospora piperis and Neocucurbitaria cava.</title>
        <authorList>
            <person name="Hill R."/>
        </authorList>
    </citation>
    <scope>NUCLEOTIDE SEQUENCE</scope>
    <source>
        <strain evidence="4">IMI 356815</strain>
    </source>
</reference>
<dbReference type="GeneID" id="80908164"/>
<comment type="caution">
    <text evidence="4">The sequence shown here is derived from an EMBL/GenBank/DDBJ whole genome shotgun (WGS) entry which is preliminary data.</text>
</comment>
<dbReference type="InterPro" id="IPR051164">
    <property type="entry name" value="NmrA-like_oxidored"/>
</dbReference>
<dbReference type="GO" id="GO:0005634">
    <property type="term" value="C:nucleus"/>
    <property type="evidence" value="ECO:0007669"/>
    <property type="project" value="TreeGrafter"/>
</dbReference>
<sequence>MPKILAVFGATGQQGSSVIHHVLQNPSLRTQYTIRALTRDVDSPSARNLQERDIEVLPADILDRASLDLALQGVHTVFAMTPPYTSASALPSSSALTFEFENGKRIADAALAAGVAFFIFSTLPSVSEISHGKYTSVAPFDGKAKAEAYIRGLAASGMDSAFICPGSFMENFTAQRWSAPRKGVDGVWAVFLGGVEEMAPFEGLKDFLEEVYRYAEEFGGILGGEEENVRWAVESVGGRSELTSLEKFLEKYPYELGD</sequence>
<proteinExistence type="inferred from homology"/>
<dbReference type="PANTHER" id="PTHR42748:SF11">
    <property type="entry name" value="NMRA-LIKE DOMAIN-CONTAINING PROTEIN"/>
    <property type="match status" value="1"/>
</dbReference>
<dbReference type="PANTHER" id="PTHR42748">
    <property type="entry name" value="NITROGEN METABOLITE REPRESSION PROTEIN NMRA FAMILY MEMBER"/>
    <property type="match status" value="1"/>
</dbReference>
<dbReference type="Pfam" id="PF05368">
    <property type="entry name" value="NmrA"/>
    <property type="match status" value="1"/>
</dbReference>
<evidence type="ECO:0000259" key="3">
    <source>
        <dbReference type="Pfam" id="PF05368"/>
    </source>
</evidence>
<dbReference type="Proteomes" id="UP001140513">
    <property type="component" value="Unassembled WGS sequence"/>
</dbReference>
<organism evidence="4 5">
    <name type="scientific">Didymosphaeria variabile</name>
    <dbReference type="NCBI Taxonomy" id="1932322"/>
    <lineage>
        <taxon>Eukaryota</taxon>
        <taxon>Fungi</taxon>
        <taxon>Dikarya</taxon>
        <taxon>Ascomycota</taxon>
        <taxon>Pezizomycotina</taxon>
        <taxon>Dothideomycetes</taxon>
        <taxon>Pleosporomycetidae</taxon>
        <taxon>Pleosporales</taxon>
        <taxon>Massarineae</taxon>
        <taxon>Didymosphaeriaceae</taxon>
        <taxon>Didymosphaeria</taxon>
    </lineage>
</organism>
<evidence type="ECO:0000256" key="2">
    <source>
        <dbReference type="ARBA" id="ARBA00022857"/>
    </source>
</evidence>
<dbReference type="EMBL" id="JAPEUX010000003">
    <property type="protein sequence ID" value="KAJ4356599.1"/>
    <property type="molecule type" value="Genomic_DNA"/>
</dbReference>
<accession>A0A9W8XQ93</accession>
<comment type="similarity">
    <text evidence="1">Belongs to the NmrA-type oxidoreductase family.</text>
</comment>
<keyword evidence="2" id="KW-0521">NADP</keyword>
<dbReference type="InterPro" id="IPR008030">
    <property type="entry name" value="NmrA-like"/>
</dbReference>
<name>A0A9W8XQ93_9PLEO</name>
<protein>
    <recommendedName>
        <fullName evidence="3">NmrA-like domain-containing protein</fullName>
    </recommendedName>
</protein>
<dbReference type="AlphaFoldDB" id="A0A9W8XQ93"/>
<keyword evidence="5" id="KW-1185">Reference proteome</keyword>
<dbReference type="Gene3D" id="3.40.50.720">
    <property type="entry name" value="NAD(P)-binding Rossmann-like Domain"/>
    <property type="match status" value="1"/>
</dbReference>